<evidence type="ECO:0000256" key="1">
    <source>
        <dbReference type="ARBA" id="ARBA00022669"/>
    </source>
</evidence>
<sequence>MVYLGRLALLLGAAEFAFAGVASTGSVEARDNTWPRQPGYHRKCRSFAWVNKGDTCWGVASQNYVSLEDFMAWNSGAGKDCATLWAGTYACVQV</sequence>
<comment type="caution">
    <text evidence="6">The sequence shown here is derived from an EMBL/GenBank/DDBJ whole genome shotgun (WGS) entry which is preliminary data.</text>
</comment>
<dbReference type="PANTHER" id="PTHR34997:SF1">
    <property type="entry name" value="PEPTIDOGLYCAN-BINDING LYSIN DOMAIN"/>
    <property type="match status" value="1"/>
</dbReference>
<feature type="domain" description="LysM" evidence="5">
    <location>
        <begin position="46"/>
        <end position="92"/>
    </location>
</feature>
<evidence type="ECO:0000256" key="3">
    <source>
        <dbReference type="ARBA" id="ARBA00044955"/>
    </source>
</evidence>
<keyword evidence="7" id="KW-1185">Reference proteome</keyword>
<dbReference type="Pfam" id="PF01476">
    <property type="entry name" value="LysM"/>
    <property type="match status" value="1"/>
</dbReference>
<feature type="signal peptide" evidence="4">
    <location>
        <begin position="1"/>
        <end position="19"/>
    </location>
</feature>
<feature type="chain" id="PRO_5034005136" description="LysM domain-containing protein" evidence="4">
    <location>
        <begin position="20"/>
        <end position="94"/>
    </location>
</feature>
<evidence type="ECO:0000313" key="6">
    <source>
        <dbReference type="EMBL" id="KAF4505252.1"/>
    </source>
</evidence>
<dbReference type="CDD" id="cd00118">
    <property type="entry name" value="LysM"/>
    <property type="match status" value="1"/>
</dbReference>
<protein>
    <recommendedName>
        <fullName evidence="5">LysM domain-containing protein</fullName>
    </recommendedName>
</protein>
<keyword evidence="2" id="KW-0843">Virulence</keyword>
<name>A0A8H4PIL9_9HYPO</name>
<evidence type="ECO:0000256" key="2">
    <source>
        <dbReference type="ARBA" id="ARBA00023026"/>
    </source>
</evidence>
<dbReference type="Proteomes" id="UP000557566">
    <property type="component" value="Unassembled WGS sequence"/>
</dbReference>
<proteinExistence type="inferred from homology"/>
<organism evidence="6 7">
    <name type="scientific">Ophiocordyceps sinensis</name>
    <dbReference type="NCBI Taxonomy" id="72228"/>
    <lineage>
        <taxon>Eukaryota</taxon>
        <taxon>Fungi</taxon>
        <taxon>Dikarya</taxon>
        <taxon>Ascomycota</taxon>
        <taxon>Pezizomycotina</taxon>
        <taxon>Sordariomycetes</taxon>
        <taxon>Hypocreomycetidae</taxon>
        <taxon>Hypocreales</taxon>
        <taxon>Ophiocordycipitaceae</taxon>
        <taxon>Ophiocordyceps</taxon>
    </lineage>
</organism>
<comment type="similarity">
    <text evidence="3">Belongs to the secreted LysM effector family.</text>
</comment>
<evidence type="ECO:0000256" key="4">
    <source>
        <dbReference type="SAM" id="SignalP"/>
    </source>
</evidence>
<dbReference type="EMBL" id="JAAVMX010000008">
    <property type="protein sequence ID" value="KAF4505252.1"/>
    <property type="molecule type" value="Genomic_DNA"/>
</dbReference>
<dbReference type="InterPro" id="IPR052210">
    <property type="entry name" value="LysM1-like"/>
</dbReference>
<reference evidence="6 7" key="1">
    <citation type="journal article" date="2020" name="Genome Biol. Evol.">
        <title>A new high-quality draft genome assembly of the Chinese cordyceps Ophiocordyceps sinensis.</title>
        <authorList>
            <person name="Shu R."/>
            <person name="Zhang J."/>
            <person name="Meng Q."/>
            <person name="Zhang H."/>
            <person name="Zhou G."/>
            <person name="Li M."/>
            <person name="Wu P."/>
            <person name="Zhao Y."/>
            <person name="Chen C."/>
            <person name="Qin Q."/>
        </authorList>
    </citation>
    <scope>NUCLEOTIDE SEQUENCE [LARGE SCALE GENOMIC DNA]</scope>
    <source>
        <strain evidence="6 7">IOZ07</strain>
    </source>
</reference>
<dbReference type="Gene3D" id="3.10.350.10">
    <property type="entry name" value="LysM domain"/>
    <property type="match status" value="1"/>
</dbReference>
<dbReference type="PANTHER" id="PTHR34997">
    <property type="entry name" value="AM15"/>
    <property type="match status" value="1"/>
</dbReference>
<accession>A0A8H4PIL9</accession>
<dbReference type="SMART" id="SM00257">
    <property type="entry name" value="LysM"/>
    <property type="match status" value="1"/>
</dbReference>
<evidence type="ECO:0000259" key="5">
    <source>
        <dbReference type="PROSITE" id="PS51782"/>
    </source>
</evidence>
<dbReference type="GO" id="GO:0008061">
    <property type="term" value="F:chitin binding"/>
    <property type="evidence" value="ECO:0007669"/>
    <property type="project" value="UniProtKB-KW"/>
</dbReference>
<dbReference type="OrthoDB" id="2281372at2759"/>
<dbReference type="SUPFAM" id="SSF54106">
    <property type="entry name" value="LysM domain"/>
    <property type="match status" value="1"/>
</dbReference>
<dbReference type="InterPro" id="IPR036779">
    <property type="entry name" value="LysM_dom_sf"/>
</dbReference>
<dbReference type="AlphaFoldDB" id="A0A8H4PIL9"/>
<keyword evidence="1" id="KW-0147">Chitin-binding</keyword>
<keyword evidence="4" id="KW-0732">Signal</keyword>
<dbReference type="PROSITE" id="PS51782">
    <property type="entry name" value="LYSM"/>
    <property type="match status" value="1"/>
</dbReference>
<evidence type="ECO:0000313" key="7">
    <source>
        <dbReference type="Proteomes" id="UP000557566"/>
    </source>
</evidence>
<gene>
    <name evidence="6" type="ORF">G6O67_007219</name>
</gene>
<dbReference type="InterPro" id="IPR018392">
    <property type="entry name" value="LysM"/>
</dbReference>